<protein>
    <recommendedName>
        <fullName evidence="4">Transporter</fullName>
    </recommendedName>
</protein>
<feature type="signal peptide" evidence="1">
    <location>
        <begin position="1"/>
        <end position="19"/>
    </location>
</feature>
<dbReference type="AlphaFoldDB" id="A0A8J8JXH5"/>
<evidence type="ECO:0000313" key="3">
    <source>
        <dbReference type="Proteomes" id="UP000598971"/>
    </source>
</evidence>
<evidence type="ECO:0008006" key="4">
    <source>
        <dbReference type="Google" id="ProtNLM"/>
    </source>
</evidence>
<keyword evidence="1" id="KW-0732">Signal</keyword>
<dbReference type="EMBL" id="WHPF01000008">
    <property type="protein sequence ID" value="NNV56346.1"/>
    <property type="molecule type" value="Genomic_DNA"/>
</dbReference>
<comment type="caution">
    <text evidence="2">The sequence shown here is derived from an EMBL/GenBank/DDBJ whole genome shotgun (WGS) entry which is preliminary data.</text>
</comment>
<organism evidence="2 3">
    <name type="scientific">Limnovirga soli</name>
    <dbReference type="NCBI Taxonomy" id="2656915"/>
    <lineage>
        <taxon>Bacteria</taxon>
        <taxon>Pseudomonadati</taxon>
        <taxon>Bacteroidota</taxon>
        <taxon>Chitinophagia</taxon>
        <taxon>Chitinophagales</taxon>
        <taxon>Chitinophagaceae</taxon>
        <taxon>Limnovirga</taxon>
    </lineage>
</organism>
<gene>
    <name evidence="2" type="ORF">GD597_12820</name>
</gene>
<reference evidence="2" key="1">
    <citation type="submission" date="2019-10" db="EMBL/GenBank/DDBJ databases">
        <title>Draft genome sequence of Panacibacter sp. KCS-6.</title>
        <authorList>
            <person name="Yim K.J."/>
        </authorList>
    </citation>
    <scope>NUCLEOTIDE SEQUENCE</scope>
    <source>
        <strain evidence="2">KCS-6</strain>
    </source>
</reference>
<dbReference type="Proteomes" id="UP000598971">
    <property type="component" value="Unassembled WGS sequence"/>
</dbReference>
<accession>A0A8J8JXH5</accession>
<dbReference type="RefSeq" id="WP_171608285.1">
    <property type="nucleotide sequence ID" value="NZ_WHPF01000008.1"/>
</dbReference>
<feature type="chain" id="PRO_5035329742" description="Transporter" evidence="1">
    <location>
        <begin position="20"/>
        <end position="254"/>
    </location>
</feature>
<keyword evidence="3" id="KW-1185">Reference proteome</keyword>
<proteinExistence type="predicted"/>
<evidence type="ECO:0000313" key="2">
    <source>
        <dbReference type="EMBL" id="NNV56346.1"/>
    </source>
</evidence>
<sequence>MKKQFIIFLLVLSATAVFAQDSAVVKQTVDPSKPTNLYTQVNAGLEYQSGKTQNLIGARVNVQYALNPDNLFLVELPLLYNDLSSKFGAGDMRIRYYNAVKRNISKSFIAIAPFADISLPTGSYKNGLGSSSWSLAAGVVGGFILSKKLSIFPGISYVHVTKPGTDLIPEALKFASDGAGLQFNASYAFNKSTFLFINPTPAFLSTNGNWKTFWSGELNLNKIITPNKFKVNAFWGPNFTTKVYTYRLGATVYL</sequence>
<evidence type="ECO:0000256" key="1">
    <source>
        <dbReference type="SAM" id="SignalP"/>
    </source>
</evidence>
<name>A0A8J8JXH5_9BACT</name>